<keyword evidence="2" id="KW-1003">Cell membrane</keyword>
<dbReference type="InterPro" id="IPR000644">
    <property type="entry name" value="CBS_dom"/>
</dbReference>
<evidence type="ECO:0000256" key="4">
    <source>
        <dbReference type="ARBA" id="ARBA00022737"/>
    </source>
</evidence>
<evidence type="ECO:0000259" key="12">
    <source>
        <dbReference type="PROSITE" id="PS51846"/>
    </source>
</evidence>
<evidence type="ECO:0000256" key="7">
    <source>
        <dbReference type="ARBA" id="ARBA00023136"/>
    </source>
</evidence>
<feature type="domain" description="CNNM transmembrane" evidence="12">
    <location>
        <begin position="1"/>
        <end position="202"/>
    </location>
</feature>
<dbReference type="SMART" id="SM00116">
    <property type="entry name" value="CBS"/>
    <property type="match status" value="1"/>
</dbReference>
<dbReference type="Pfam" id="PF03471">
    <property type="entry name" value="CorC_HlyC"/>
    <property type="match status" value="1"/>
</dbReference>
<keyword evidence="5 9" id="KW-1133">Transmembrane helix</keyword>
<dbReference type="EMBL" id="JAKLTR010000007">
    <property type="protein sequence ID" value="MCG2615048.1"/>
    <property type="molecule type" value="Genomic_DNA"/>
</dbReference>
<dbReference type="InterPro" id="IPR005170">
    <property type="entry name" value="Transptr-assoc_dom"/>
</dbReference>
<evidence type="ECO:0000256" key="1">
    <source>
        <dbReference type="ARBA" id="ARBA00004651"/>
    </source>
</evidence>
<dbReference type="InterPro" id="IPR046342">
    <property type="entry name" value="CBS_dom_sf"/>
</dbReference>
<evidence type="ECO:0000256" key="3">
    <source>
        <dbReference type="ARBA" id="ARBA00022692"/>
    </source>
</evidence>
<keyword evidence="14" id="KW-1185">Reference proteome</keyword>
<dbReference type="RefSeq" id="WP_237872034.1">
    <property type="nucleotide sequence ID" value="NZ_JAKLTR010000007.1"/>
</dbReference>
<evidence type="ECO:0000313" key="14">
    <source>
        <dbReference type="Proteomes" id="UP001165367"/>
    </source>
</evidence>
<evidence type="ECO:0000259" key="11">
    <source>
        <dbReference type="PROSITE" id="PS51371"/>
    </source>
</evidence>
<dbReference type="Gene3D" id="3.30.465.10">
    <property type="match status" value="1"/>
</dbReference>
<dbReference type="InterPro" id="IPR044751">
    <property type="entry name" value="Ion_transp-like_CBS"/>
</dbReference>
<feature type="transmembrane region" description="Helical" evidence="10">
    <location>
        <begin position="6"/>
        <end position="26"/>
    </location>
</feature>
<evidence type="ECO:0000256" key="6">
    <source>
        <dbReference type="ARBA" id="ARBA00023122"/>
    </source>
</evidence>
<dbReference type="CDD" id="cd04590">
    <property type="entry name" value="CBS_pair_CorC_HlyC_assoc"/>
    <property type="match status" value="1"/>
</dbReference>
<dbReference type="SMART" id="SM01091">
    <property type="entry name" value="CorC_HlyC"/>
    <property type="match status" value="1"/>
</dbReference>
<dbReference type="InterPro" id="IPR016169">
    <property type="entry name" value="FAD-bd_PCMH_sub2"/>
</dbReference>
<accession>A0ABS9KRV0</accession>
<proteinExistence type="predicted"/>
<dbReference type="Pfam" id="PF01595">
    <property type="entry name" value="CNNM"/>
    <property type="match status" value="1"/>
</dbReference>
<evidence type="ECO:0000256" key="8">
    <source>
        <dbReference type="PROSITE-ProRule" id="PRU00703"/>
    </source>
</evidence>
<dbReference type="PROSITE" id="PS51846">
    <property type="entry name" value="CNNM"/>
    <property type="match status" value="1"/>
</dbReference>
<comment type="caution">
    <text evidence="13">The sequence shown here is derived from an EMBL/GenBank/DDBJ whole genome shotgun (WGS) entry which is preliminary data.</text>
</comment>
<sequence>MTWDIILTILLVLLNGFFVAAEFAIVKVRVSQIEVSEGHNKTISAIAKNVVNNLDSYLAATQLGITLASLGLGWVGEDVMTSMILSVIDGMGWQMPPETAHKIALPVAFLVITILHIVFGELAPKSLAIRKPVPTTFAVAVPLKIFFFIFRPFIWLLNGFANFILRLIGIKPAGEHGDIHSEEELRVIIAESHEGGVLEETERSLIQNVFSLGDRQVSALMTPRNEITWLDLNADPVINKEKILSTRHTLYPLAKDSLDQVVGFVYSKDLISDNLDDQLLRLSGLQRKMLLVTPHNRAYQVLEQFRREKVYQAMVVDEFGSVKGIITINDIVDALFGDISENDEFEYAIQLRADGSMLVDAQIPFDEFVERLQMQTDRAKDNLTGYVTLGGFLLEKLGRIPKKGDRVKWRNMRMEVAEMDQLRIAKILVVPAAV</sequence>
<name>A0ABS9KRV0_9BACT</name>
<evidence type="ECO:0000256" key="2">
    <source>
        <dbReference type="ARBA" id="ARBA00022475"/>
    </source>
</evidence>
<feature type="domain" description="CBS" evidence="11">
    <location>
        <begin position="285"/>
        <end position="344"/>
    </location>
</feature>
<protein>
    <submittedName>
        <fullName evidence="13">Hemolysin family protein</fullName>
    </submittedName>
</protein>
<dbReference type="Gene3D" id="3.10.580.10">
    <property type="entry name" value="CBS-domain"/>
    <property type="match status" value="1"/>
</dbReference>
<dbReference type="PROSITE" id="PS51371">
    <property type="entry name" value="CBS"/>
    <property type="match status" value="1"/>
</dbReference>
<dbReference type="PANTHER" id="PTHR43099:SF5">
    <property type="entry name" value="HLYC_CORC FAMILY TRANSPORTER"/>
    <property type="match status" value="1"/>
</dbReference>
<evidence type="ECO:0000256" key="5">
    <source>
        <dbReference type="ARBA" id="ARBA00022989"/>
    </source>
</evidence>
<dbReference type="SUPFAM" id="SSF54631">
    <property type="entry name" value="CBS-domain pair"/>
    <property type="match status" value="1"/>
</dbReference>
<evidence type="ECO:0000256" key="10">
    <source>
        <dbReference type="SAM" id="Phobius"/>
    </source>
</evidence>
<comment type="subcellular location">
    <subcellularLocation>
        <location evidence="1">Cell membrane</location>
        <topology evidence="1">Multi-pass membrane protein</topology>
    </subcellularLocation>
</comment>
<dbReference type="InterPro" id="IPR002550">
    <property type="entry name" value="CNNM"/>
</dbReference>
<dbReference type="SUPFAM" id="SSF56176">
    <property type="entry name" value="FAD-binding/transporter-associated domain-like"/>
    <property type="match status" value="1"/>
</dbReference>
<keyword evidence="7 9" id="KW-0472">Membrane</keyword>
<gene>
    <name evidence="13" type="ORF">LZZ85_12185</name>
</gene>
<dbReference type="InterPro" id="IPR036318">
    <property type="entry name" value="FAD-bd_PCMH-like_sf"/>
</dbReference>
<dbReference type="Proteomes" id="UP001165367">
    <property type="component" value="Unassembled WGS sequence"/>
</dbReference>
<evidence type="ECO:0000256" key="9">
    <source>
        <dbReference type="PROSITE-ProRule" id="PRU01193"/>
    </source>
</evidence>
<keyword evidence="4" id="KW-0677">Repeat</keyword>
<keyword evidence="6 8" id="KW-0129">CBS domain</keyword>
<reference evidence="13" key="1">
    <citation type="submission" date="2022-01" db="EMBL/GenBank/DDBJ databases">
        <authorList>
            <person name="Jo J.-H."/>
            <person name="Im W.-T."/>
        </authorList>
    </citation>
    <scope>NUCLEOTIDE SEQUENCE</scope>
    <source>
        <strain evidence="13">NA20</strain>
    </source>
</reference>
<keyword evidence="3 9" id="KW-0812">Transmembrane</keyword>
<evidence type="ECO:0000313" key="13">
    <source>
        <dbReference type="EMBL" id="MCG2615048.1"/>
    </source>
</evidence>
<dbReference type="InterPro" id="IPR051676">
    <property type="entry name" value="UPF0053_domain"/>
</dbReference>
<dbReference type="PANTHER" id="PTHR43099">
    <property type="entry name" value="UPF0053 PROTEIN YRKA"/>
    <property type="match status" value="1"/>
</dbReference>
<feature type="transmembrane region" description="Helical" evidence="10">
    <location>
        <begin position="103"/>
        <end position="123"/>
    </location>
</feature>
<organism evidence="13 14">
    <name type="scientific">Terrimonas ginsenosidimutans</name>
    <dbReference type="NCBI Taxonomy" id="2908004"/>
    <lineage>
        <taxon>Bacteria</taxon>
        <taxon>Pseudomonadati</taxon>
        <taxon>Bacteroidota</taxon>
        <taxon>Chitinophagia</taxon>
        <taxon>Chitinophagales</taxon>
        <taxon>Chitinophagaceae</taxon>
        <taxon>Terrimonas</taxon>
    </lineage>
</organism>
<dbReference type="Pfam" id="PF00571">
    <property type="entry name" value="CBS"/>
    <property type="match status" value="1"/>
</dbReference>
<feature type="transmembrane region" description="Helical" evidence="10">
    <location>
        <begin position="135"/>
        <end position="157"/>
    </location>
</feature>